<accession>A0A444S9C3</accession>
<proteinExistence type="predicted"/>
<organism evidence="1 2">
    <name type="scientific">Verticillium dahliae</name>
    <name type="common">Verticillium wilt</name>
    <dbReference type="NCBI Taxonomy" id="27337"/>
    <lineage>
        <taxon>Eukaryota</taxon>
        <taxon>Fungi</taxon>
        <taxon>Dikarya</taxon>
        <taxon>Ascomycota</taxon>
        <taxon>Pezizomycotina</taxon>
        <taxon>Sordariomycetes</taxon>
        <taxon>Hypocreomycetidae</taxon>
        <taxon>Glomerellales</taxon>
        <taxon>Plectosphaerellaceae</taxon>
        <taxon>Verticillium</taxon>
    </lineage>
</organism>
<name>A0A444S9C3_VERDA</name>
<comment type="caution">
    <text evidence="1">The sequence shown here is derived from an EMBL/GenBank/DDBJ whole genome shotgun (WGS) entry which is preliminary data.</text>
</comment>
<protein>
    <submittedName>
        <fullName evidence="1">Uncharacterized protein</fullName>
    </submittedName>
</protein>
<reference evidence="1 2" key="1">
    <citation type="submission" date="2018-12" db="EMBL/GenBank/DDBJ databases">
        <title>Genome of Verticillium dahliae isolate Getta Getta.</title>
        <authorList>
            <person name="Gardiner D.M."/>
        </authorList>
    </citation>
    <scope>NUCLEOTIDE SEQUENCE [LARGE SCALE GENOMIC DNA]</scope>
    <source>
        <strain evidence="1 2">Getta Getta</strain>
    </source>
</reference>
<dbReference type="EMBL" id="RSDZ01000010">
    <property type="protein sequence ID" value="RXG49985.1"/>
    <property type="molecule type" value="Genomic_DNA"/>
</dbReference>
<evidence type="ECO:0000313" key="2">
    <source>
        <dbReference type="Proteomes" id="UP000288725"/>
    </source>
</evidence>
<gene>
    <name evidence="1" type="ORF">VDGE_30508</name>
</gene>
<sequence length="77" mass="8419">MIGAAVWRALSKGTCTYTPLVPWLRRVQTTYAGGPSRAGQSFWYFGLVSGSRTLSSTSSFLTLSTKDYLHPSPSPLF</sequence>
<evidence type="ECO:0000313" key="1">
    <source>
        <dbReference type="EMBL" id="RXG49985.1"/>
    </source>
</evidence>
<dbReference type="Proteomes" id="UP000288725">
    <property type="component" value="Chromosome 2"/>
</dbReference>
<dbReference type="AlphaFoldDB" id="A0A444S9C3"/>